<dbReference type="GO" id="GO:0005829">
    <property type="term" value="C:cytosol"/>
    <property type="evidence" value="ECO:0007669"/>
    <property type="project" value="TreeGrafter"/>
</dbReference>
<dbReference type="NCBIfam" id="TIGR00936">
    <property type="entry name" value="ahcY"/>
    <property type="match status" value="1"/>
</dbReference>
<comment type="caution">
    <text evidence="9">The sequence shown here is derived from an EMBL/GenBank/DDBJ whole genome shotgun (WGS) entry which is preliminary data.</text>
</comment>
<evidence type="ECO:0000256" key="4">
    <source>
        <dbReference type="NCBIfam" id="TIGR00936"/>
    </source>
</evidence>
<dbReference type="SMART" id="SM00997">
    <property type="entry name" value="AdoHcyase_NAD"/>
    <property type="match status" value="1"/>
</dbReference>
<feature type="domain" description="S-adenosyl-L-homocysteine hydrolase NAD binding" evidence="8">
    <location>
        <begin position="185"/>
        <end position="346"/>
    </location>
</feature>
<dbReference type="InterPro" id="IPR042172">
    <property type="entry name" value="Adenosylhomocyst_ase-like_sf"/>
</dbReference>
<keyword evidence="6 9" id="KW-0378">Hydrolase</keyword>
<feature type="binding site" evidence="5">
    <location>
        <begin position="216"/>
        <end position="221"/>
    </location>
    <ligand>
        <name>NAD(+)</name>
        <dbReference type="ChEBI" id="CHEBI:57540"/>
    </ligand>
</feature>
<dbReference type="AlphaFoldDB" id="A0A432GNH3"/>
<dbReference type="PANTHER" id="PTHR23420:SF0">
    <property type="entry name" value="ADENOSYLHOMOCYSTEINASE"/>
    <property type="match status" value="1"/>
</dbReference>
<comment type="similarity">
    <text evidence="1 7">Belongs to the adenosylhomocysteinase family.</text>
</comment>
<keyword evidence="3 5" id="KW-0520">NAD</keyword>
<accession>A0A432GNH3</accession>
<sequence>MQKNIVAEPQLAGQGKQKIEWVKRNMPILRQIEDDFRKHQYFSGLRVLVCIHLEAKTAYLAQVFAAGGAEVAVTGSNSHSTKDDVVAALAEEGMHVYARYGATPEEMRQYMNRALDVRPNIMIDDGGDIAELLHTERQELLPEVLGACEETTTGVLRAKARAKAGVLEFPVVLINDARCKYLFDNYHGTGQSVWDGVMRTTNLVVSGKTVVIIGYGWCGKGCAERAQGLGANVIVCEVDPIKAADALMHGLRVMPLNQAVPEGDIILTVTGGKHVIRQEHYERMKDGVILANAGHFKIEFDLDALLNLSVEQKEMRHNITGFLMADGRWLNLLGDGDLVNIACADGHPAEIMDTSFALQALSGKYVALHHEDLNKDVYRVPDEIDEEVARLKLKGSGVSIDELLPEQKAYLESWEGGPHK</sequence>
<evidence type="ECO:0000256" key="2">
    <source>
        <dbReference type="ARBA" id="ARBA00022563"/>
    </source>
</evidence>
<dbReference type="SUPFAM" id="SSF51735">
    <property type="entry name" value="NAD(P)-binding Rossmann-fold domains"/>
    <property type="match status" value="1"/>
</dbReference>
<dbReference type="Proteomes" id="UP000287917">
    <property type="component" value="Unassembled WGS sequence"/>
</dbReference>
<keyword evidence="2 6" id="KW-0554">One-carbon metabolism</keyword>
<dbReference type="InterPro" id="IPR000043">
    <property type="entry name" value="Adenosylhomocysteinase-like"/>
</dbReference>
<dbReference type="GO" id="GO:0004013">
    <property type="term" value="F:adenosylhomocysteinase activity"/>
    <property type="evidence" value="ECO:0007669"/>
    <property type="project" value="UniProtKB-UniRule"/>
</dbReference>
<dbReference type="PANTHER" id="PTHR23420">
    <property type="entry name" value="ADENOSYLHOMOCYSTEINASE"/>
    <property type="match status" value="1"/>
</dbReference>
<dbReference type="EC" id="3.13.2.1" evidence="4 6"/>
<organism evidence="9 10">
    <name type="scientific">SAR324 cluster bacterium</name>
    <dbReference type="NCBI Taxonomy" id="2024889"/>
    <lineage>
        <taxon>Bacteria</taxon>
        <taxon>Deltaproteobacteria</taxon>
        <taxon>SAR324 cluster</taxon>
    </lineage>
</organism>
<feature type="binding site" evidence="5">
    <location>
        <begin position="293"/>
        <end position="295"/>
    </location>
    <ligand>
        <name>NAD(+)</name>
        <dbReference type="ChEBI" id="CHEBI:57540"/>
    </ligand>
</feature>
<dbReference type="Pfam" id="PF05221">
    <property type="entry name" value="AdoHcyase"/>
    <property type="match status" value="2"/>
</dbReference>
<comment type="cofactor">
    <cofactor evidence="5 6">
        <name>NAD(+)</name>
        <dbReference type="ChEBI" id="CHEBI:57540"/>
    </cofactor>
    <text evidence="5 6">Binds 1 NAD(+) per subunit.</text>
</comment>
<evidence type="ECO:0000256" key="7">
    <source>
        <dbReference type="RuleBase" id="RU004166"/>
    </source>
</evidence>
<proteinExistence type="inferred from homology"/>
<dbReference type="CDD" id="cd00401">
    <property type="entry name" value="SAHH"/>
    <property type="match status" value="1"/>
</dbReference>
<feature type="binding site" evidence="5">
    <location>
        <position position="237"/>
    </location>
    <ligand>
        <name>NAD(+)</name>
        <dbReference type="ChEBI" id="CHEBI:57540"/>
    </ligand>
</feature>
<feature type="binding site" evidence="5">
    <location>
        <position position="340"/>
    </location>
    <ligand>
        <name>NAD(+)</name>
        <dbReference type="ChEBI" id="CHEBI:57540"/>
    </ligand>
</feature>
<dbReference type="NCBIfam" id="NF004005">
    <property type="entry name" value="PRK05476.2-3"/>
    <property type="match status" value="1"/>
</dbReference>
<evidence type="ECO:0000256" key="3">
    <source>
        <dbReference type="ARBA" id="ARBA00023027"/>
    </source>
</evidence>
<evidence type="ECO:0000256" key="1">
    <source>
        <dbReference type="ARBA" id="ARBA00007122"/>
    </source>
</evidence>
<comment type="pathway">
    <text evidence="6">Amino-acid biosynthesis; L-homocysteine biosynthesis; L-homocysteine from S-adenosyl-L-homocysteine: step 1/1.</text>
</comment>
<feature type="binding site" evidence="5">
    <location>
        <position position="347"/>
    </location>
    <ligand>
        <name>NAD(+)</name>
        <dbReference type="ChEBI" id="CHEBI:57540"/>
    </ligand>
</feature>
<dbReference type="EMBL" id="QNZK01000184">
    <property type="protein sequence ID" value="RTZ85076.1"/>
    <property type="molecule type" value="Genomic_DNA"/>
</dbReference>
<dbReference type="Pfam" id="PF00670">
    <property type="entry name" value="AdoHcyase_NAD"/>
    <property type="match status" value="1"/>
</dbReference>
<dbReference type="PIRSF" id="PIRSF001109">
    <property type="entry name" value="Ad_hcy_hydrolase"/>
    <property type="match status" value="1"/>
</dbReference>
<dbReference type="Gene3D" id="3.40.50.720">
    <property type="entry name" value="NAD(P)-binding Rossmann-like Domain"/>
    <property type="match status" value="1"/>
</dbReference>
<evidence type="ECO:0000256" key="5">
    <source>
        <dbReference type="PIRSR" id="PIRSR001109-2"/>
    </source>
</evidence>
<evidence type="ECO:0000259" key="8">
    <source>
        <dbReference type="SMART" id="SM00997"/>
    </source>
</evidence>
<dbReference type="GO" id="GO:0033353">
    <property type="term" value="P:S-adenosylmethionine cycle"/>
    <property type="evidence" value="ECO:0007669"/>
    <property type="project" value="TreeGrafter"/>
</dbReference>
<dbReference type="UniPathway" id="UPA00314">
    <property type="reaction ID" value="UER00076"/>
</dbReference>
<evidence type="ECO:0000256" key="6">
    <source>
        <dbReference type="RuleBase" id="RU000548"/>
    </source>
</evidence>
<dbReference type="PROSITE" id="PS00739">
    <property type="entry name" value="ADOHCYASE_2"/>
    <property type="match status" value="1"/>
</dbReference>
<dbReference type="InterPro" id="IPR020082">
    <property type="entry name" value="S-Ado-L-homoCys_hydrolase_CS"/>
</dbReference>
<comment type="catalytic activity">
    <reaction evidence="6">
        <text>S-adenosyl-L-homocysteine + H2O = L-homocysteine + adenosine</text>
        <dbReference type="Rhea" id="RHEA:21708"/>
        <dbReference type="ChEBI" id="CHEBI:15377"/>
        <dbReference type="ChEBI" id="CHEBI:16335"/>
        <dbReference type="ChEBI" id="CHEBI:57856"/>
        <dbReference type="ChEBI" id="CHEBI:58199"/>
        <dbReference type="EC" id="3.13.2.1"/>
    </reaction>
</comment>
<dbReference type="InterPro" id="IPR036291">
    <property type="entry name" value="NAD(P)-bd_dom_sf"/>
</dbReference>
<name>A0A432GNH3_9DELT</name>
<evidence type="ECO:0000313" key="9">
    <source>
        <dbReference type="EMBL" id="RTZ85076.1"/>
    </source>
</evidence>
<dbReference type="GO" id="GO:0006730">
    <property type="term" value="P:one-carbon metabolic process"/>
    <property type="evidence" value="ECO:0007669"/>
    <property type="project" value="UniProtKB-UniRule"/>
</dbReference>
<dbReference type="SMART" id="SM00996">
    <property type="entry name" value="AdoHcyase"/>
    <property type="match status" value="1"/>
</dbReference>
<protein>
    <recommendedName>
        <fullName evidence="4 6">Adenosylhomocysteinase</fullName>
        <ecNumber evidence="4 6">3.13.2.1</ecNumber>
    </recommendedName>
</protein>
<dbReference type="Gene3D" id="3.40.50.1480">
    <property type="entry name" value="Adenosylhomocysteinase-like"/>
    <property type="match status" value="1"/>
</dbReference>
<feature type="binding site" evidence="5">
    <location>
        <begin position="151"/>
        <end position="153"/>
    </location>
    <ligand>
        <name>NAD(+)</name>
        <dbReference type="ChEBI" id="CHEBI:57540"/>
    </ligand>
</feature>
<evidence type="ECO:0000313" key="10">
    <source>
        <dbReference type="Proteomes" id="UP000287917"/>
    </source>
</evidence>
<reference evidence="9 10" key="1">
    <citation type="submission" date="2018-06" db="EMBL/GenBank/DDBJ databases">
        <title>Combined omics and stable isotope probing to characterize newly discovered Mariana Back-Arc vent microbial communities.</title>
        <authorList>
            <person name="Trembath-Reichert E."/>
            <person name="Huber J.A."/>
        </authorList>
    </citation>
    <scope>NUCLEOTIDE SEQUENCE [LARGE SCALE GENOMIC DNA]</scope>
    <source>
        <strain evidence="9">MAG 58</strain>
    </source>
</reference>
<dbReference type="SUPFAM" id="SSF52283">
    <property type="entry name" value="Formate/glycerate dehydrogenase catalytic domain-like"/>
    <property type="match status" value="1"/>
</dbReference>
<gene>
    <name evidence="9" type="ORF">DSY96_05355</name>
</gene>
<dbReference type="InterPro" id="IPR015878">
    <property type="entry name" value="Ado_hCys_hydrolase_NAD-bd"/>
</dbReference>